<accession>A0ABZ3IMP6</accession>
<evidence type="ECO:0000256" key="1">
    <source>
        <dbReference type="SAM" id="SignalP"/>
    </source>
</evidence>
<reference evidence="3" key="1">
    <citation type="submission" date="2024-05" db="EMBL/GenBank/DDBJ databases">
        <title>Isolation and characterization of Sporomusa carbonis sp. nov., a carboxydotrophic hydrogenogen in the genus of Sporomusa isolated from a charcoal burning pile.</title>
        <authorList>
            <person name="Boeer T."/>
            <person name="Rosenbaum F."/>
            <person name="Eysell L."/>
            <person name="Mueller V."/>
            <person name="Daniel R."/>
            <person name="Poehlein A."/>
        </authorList>
    </citation>
    <scope>NUCLEOTIDE SEQUENCE [LARGE SCALE GENOMIC DNA]</scope>
    <source>
        <strain evidence="3">DSM 10669</strain>
    </source>
</reference>
<dbReference type="PROSITE" id="PS51257">
    <property type="entry name" value="PROKAR_LIPOPROTEIN"/>
    <property type="match status" value="1"/>
</dbReference>
<dbReference type="EMBL" id="CP155573">
    <property type="protein sequence ID" value="XFO66856.1"/>
    <property type="molecule type" value="Genomic_DNA"/>
</dbReference>
<evidence type="ECO:0000313" key="3">
    <source>
        <dbReference type="EMBL" id="XFO66856.1"/>
    </source>
</evidence>
<dbReference type="Proteomes" id="UP000216752">
    <property type="component" value="Chromosome"/>
</dbReference>
<feature type="chain" id="PRO_5046764092" evidence="1">
    <location>
        <begin position="23"/>
        <end position="294"/>
    </location>
</feature>
<feature type="signal peptide" evidence="1">
    <location>
        <begin position="1"/>
        <end position="22"/>
    </location>
</feature>
<dbReference type="Gene3D" id="3.40.190.10">
    <property type="entry name" value="Periplasmic binding protein-like II"/>
    <property type="match status" value="2"/>
</dbReference>
<evidence type="ECO:0000313" key="4">
    <source>
        <dbReference type="Proteomes" id="UP000216752"/>
    </source>
</evidence>
<keyword evidence="4" id="KW-1185">Reference proteome</keyword>
<dbReference type="SUPFAM" id="SSF53850">
    <property type="entry name" value="Periplasmic binding protein-like II"/>
    <property type="match status" value="1"/>
</dbReference>
<dbReference type="InterPro" id="IPR052738">
    <property type="entry name" value="ABC-Tungstate_binding"/>
</dbReference>
<name>A0ABZ3IMP6_9FIRM</name>
<dbReference type="Pfam" id="PF12849">
    <property type="entry name" value="PBP_like_2"/>
    <property type="match status" value="1"/>
</dbReference>
<dbReference type="InterPro" id="IPR024370">
    <property type="entry name" value="PBP_domain"/>
</dbReference>
<gene>
    <name evidence="3" type="primary">tupA</name>
    <name evidence="3" type="ORF">SPSIL_030160</name>
</gene>
<organism evidence="3 4">
    <name type="scientific">Sporomusa silvacetica DSM 10669</name>
    <dbReference type="NCBI Taxonomy" id="1123289"/>
    <lineage>
        <taxon>Bacteria</taxon>
        <taxon>Bacillati</taxon>
        <taxon>Bacillota</taxon>
        <taxon>Negativicutes</taxon>
        <taxon>Selenomonadales</taxon>
        <taxon>Sporomusaceae</taxon>
        <taxon>Sporomusa</taxon>
    </lineage>
</organism>
<protein>
    <submittedName>
        <fullName evidence="3">Tungstate-binding protein TupA</fullName>
    </submittedName>
</protein>
<dbReference type="PANTHER" id="PTHR37945">
    <property type="entry name" value="EXTRACELLULAR TUNGSTATE BINDING PROTEIN"/>
    <property type="match status" value="1"/>
</dbReference>
<evidence type="ECO:0000259" key="2">
    <source>
        <dbReference type="Pfam" id="PF12849"/>
    </source>
</evidence>
<keyword evidence="1" id="KW-0732">Signal</keyword>
<dbReference type="PANTHER" id="PTHR37945:SF1">
    <property type="entry name" value="EXTRACELLULAR TUNGSTATE BINDING PROTEIN"/>
    <property type="match status" value="1"/>
</dbReference>
<sequence>MRNKNLLYIMLVLLVAFSLTIAACSSNETKQNKAEVAPANKDIILATTTSTQDSGLLDEIIPAFEKKTGYKVKTISVGTGQALAMGEKGEADVLLVHAPEAEKKVVDSGAAVNRRLVMHNDFILVGPQDDPAGVKSLKTTVDAFKKIAGTATVFVSRGDDSGTHKMEKSFWKNAAISPKGEWYQETGAGMGQTLKIASEKKGYTLTDRASYLAQKKNLDLDIVLEKEPALLNIYHVMEVNVAKFSKVNTDGAKAFADFMVSDEGQAIIKDFGVSKYGQPLFVPDAGKKVEDLAK</sequence>
<feature type="domain" description="PBP" evidence="2">
    <location>
        <begin position="38"/>
        <end position="263"/>
    </location>
</feature>
<dbReference type="RefSeq" id="WP_094607098.1">
    <property type="nucleotide sequence ID" value="NZ_CP155573.1"/>
</dbReference>
<proteinExistence type="predicted"/>